<dbReference type="RefSeq" id="XP_024349465.1">
    <property type="nucleotide sequence ID" value="XM_024496153.1"/>
</dbReference>
<accession>W6UXI4</accession>
<dbReference type="PANTHER" id="PTHR12299:SF17">
    <property type="entry name" value="AT19571P-RELATED"/>
    <property type="match status" value="1"/>
</dbReference>
<dbReference type="AlphaFoldDB" id="W6UXI4"/>
<evidence type="ECO:0000313" key="3">
    <source>
        <dbReference type="EMBL" id="EUB58269.1"/>
    </source>
</evidence>
<feature type="compositionally biased region" description="Basic and acidic residues" evidence="1">
    <location>
        <begin position="46"/>
        <end position="57"/>
    </location>
</feature>
<comment type="caution">
    <text evidence="3">The sequence shown here is derived from an EMBL/GenBank/DDBJ whole genome shotgun (WGS) entry which is preliminary data.</text>
</comment>
<feature type="compositionally biased region" description="Low complexity" evidence="1">
    <location>
        <begin position="301"/>
        <end position="324"/>
    </location>
</feature>
<dbReference type="CTD" id="36342619"/>
<evidence type="ECO:0000256" key="1">
    <source>
        <dbReference type="SAM" id="MobiDB-lite"/>
    </source>
</evidence>
<gene>
    <name evidence="3" type="ORF">EGR_06904</name>
</gene>
<protein>
    <submittedName>
        <fullName evidence="3">Plasminogen activator inhibitor 1 RNA-binding protein</fullName>
    </submittedName>
</protein>
<feature type="region of interest" description="Disordered" evidence="1">
    <location>
        <begin position="258"/>
        <end position="448"/>
    </location>
</feature>
<keyword evidence="4" id="KW-1185">Reference proteome</keyword>
<dbReference type="GO" id="GO:0003723">
    <property type="term" value="F:RNA binding"/>
    <property type="evidence" value="ECO:0007669"/>
    <property type="project" value="InterPro"/>
</dbReference>
<dbReference type="GO" id="GO:0005737">
    <property type="term" value="C:cytoplasm"/>
    <property type="evidence" value="ECO:0007669"/>
    <property type="project" value="TreeGrafter"/>
</dbReference>
<dbReference type="InterPro" id="IPR006861">
    <property type="entry name" value="HABP4_PAIRBP1-bd"/>
</dbReference>
<feature type="compositionally biased region" description="Basic and acidic residues" evidence="1">
    <location>
        <begin position="291"/>
        <end position="300"/>
    </location>
</feature>
<dbReference type="OrthoDB" id="6022699at2759"/>
<reference evidence="3 4" key="1">
    <citation type="journal article" date="2013" name="Nat. Genet.">
        <title>The genome of the hydatid tapeworm Echinococcus granulosus.</title>
        <authorList>
            <person name="Zheng H."/>
            <person name="Zhang W."/>
            <person name="Zhang L."/>
            <person name="Zhang Z."/>
            <person name="Li J."/>
            <person name="Lu G."/>
            <person name="Zhu Y."/>
            <person name="Wang Y."/>
            <person name="Huang Y."/>
            <person name="Liu J."/>
            <person name="Kang H."/>
            <person name="Chen J."/>
            <person name="Wang L."/>
            <person name="Chen A."/>
            <person name="Yu S."/>
            <person name="Gao Z."/>
            <person name="Jin L."/>
            <person name="Gu W."/>
            <person name="Wang Z."/>
            <person name="Zhao L."/>
            <person name="Shi B."/>
            <person name="Wen H."/>
            <person name="Lin R."/>
            <person name="Jones M.K."/>
            <person name="Brejova B."/>
            <person name="Vinar T."/>
            <person name="Zhao G."/>
            <person name="McManus D.P."/>
            <person name="Chen Z."/>
            <person name="Zhou Y."/>
            <person name="Wang S."/>
        </authorList>
    </citation>
    <scope>NUCLEOTIDE SEQUENCE [LARGE SCALE GENOMIC DNA]</scope>
</reference>
<dbReference type="STRING" id="6210.W6UXI4"/>
<feature type="compositionally biased region" description="Basic and acidic residues" evidence="1">
    <location>
        <begin position="325"/>
        <end position="341"/>
    </location>
</feature>
<dbReference type="Pfam" id="PF04774">
    <property type="entry name" value="HABP4_PAI-RBP1"/>
    <property type="match status" value="1"/>
</dbReference>
<dbReference type="Proteomes" id="UP000019149">
    <property type="component" value="Unassembled WGS sequence"/>
</dbReference>
<evidence type="ECO:0000259" key="2">
    <source>
        <dbReference type="SMART" id="SM01233"/>
    </source>
</evidence>
<dbReference type="InterPro" id="IPR039764">
    <property type="entry name" value="HABP4/SERBP1-like"/>
</dbReference>
<organism evidence="3 4">
    <name type="scientific">Echinococcus granulosus</name>
    <name type="common">Hydatid tapeworm</name>
    <dbReference type="NCBI Taxonomy" id="6210"/>
    <lineage>
        <taxon>Eukaryota</taxon>
        <taxon>Metazoa</taxon>
        <taxon>Spiralia</taxon>
        <taxon>Lophotrochozoa</taxon>
        <taxon>Platyhelminthes</taxon>
        <taxon>Cestoda</taxon>
        <taxon>Eucestoda</taxon>
        <taxon>Cyclophyllidea</taxon>
        <taxon>Taeniidae</taxon>
        <taxon>Echinococcus</taxon>
        <taxon>Echinococcus granulosus group</taxon>
    </lineage>
</organism>
<feature type="compositionally biased region" description="Basic and acidic residues" evidence="1">
    <location>
        <begin position="72"/>
        <end position="84"/>
    </location>
</feature>
<dbReference type="GeneID" id="36342619"/>
<sequence>MTSAVHDYTYSVQVKSRFDLFAKDDYNGEDPDVLLTRLRTQKRERKSSAKEASEKASQDVLEPIQKETQAPRNDRRGADQKASLRDASGNIRGRAAPRGRGVSARNKAPKFGGQRVFDRHSGSDKTGVKAVMKKDGHGTGNWGTLEDELEAQMAEVVPEPTTEEEAPAEEVKSAESTPTEQIQEPVDERPKTLTLREYREQLRASKAKVQLTTKGERRPNDGKNVFSDMVEVHKSKPLEPKVELVLEDKPQIEEEAKTVVFEFGRGRPTPRGRAGRPFGSSEFRGRGSGPRADRQSREELQAQPAEQTEQQSQESPDSSEPSGQPRERSAPRGGRRGERVFRGGSRGRGFIPRVGFNAERGRGRGGGPGGDRPSFRGGDRPSFRGGERGGGRGMRGGGPRGGGVAANVGGGGGFRRGRGAFDGPQEARGGTRGGLRAPTNTAPSMDSDADFPALNSKVSTIIHEAAITCCTSQV</sequence>
<proteinExistence type="predicted"/>
<dbReference type="SMART" id="SM01233">
    <property type="entry name" value="HABP4_PAI-RBP1"/>
    <property type="match status" value="1"/>
</dbReference>
<dbReference type="GO" id="GO:0005634">
    <property type="term" value="C:nucleus"/>
    <property type="evidence" value="ECO:0007669"/>
    <property type="project" value="TreeGrafter"/>
</dbReference>
<feature type="compositionally biased region" description="Gly residues" evidence="1">
    <location>
        <begin position="391"/>
        <end position="414"/>
    </location>
</feature>
<evidence type="ECO:0000313" key="4">
    <source>
        <dbReference type="Proteomes" id="UP000019149"/>
    </source>
</evidence>
<feature type="compositionally biased region" description="Basic and acidic residues" evidence="1">
    <location>
        <begin position="373"/>
        <end position="390"/>
    </location>
</feature>
<feature type="region of interest" description="Disordered" evidence="1">
    <location>
        <begin position="37"/>
        <end position="141"/>
    </location>
</feature>
<name>W6UXI4_ECHGR</name>
<feature type="compositionally biased region" description="Basic and acidic residues" evidence="1">
    <location>
        <begin position="116"/>
        <end position="137"/>
    </location>
</feature>
<dbReference type="PANTHER" id="PTHR12299">
    <property type="entry name" value="HYALURONIC ACID-BINDING PROTEIN 4"/>
    <property type="match status" value="1"/>
</dbReference>
<dbReference type="OMA" id="AVDNAEW"/>
<dbReference type="EMBL" id="APAU02000065">
    <property type="protein sequence ID" value="EUB58269.1"/>
    <property type="molecule type" value="Genomic_DNA"/>
</dbReference>
<feature type="domain" description="Hyaluronan/mRNA-binding protein" evidence="2">
    <location>
        <begin position="113"/>
        <end position="222"/>
    </location>
</feature>
<feature type="region of interest" description="Disordered" evidence="1">
    <location>
        <begin position="157"/>
        <end position="226"/>
    </location>
</feature>
<feature type="compositionally biased region" description="Basic and acidic residues" evidence="1">
    <location>
        <begin position="186"/>
        <end position="203"/>
    </location>
</feature>
<dbReference type="Gene3D" id="6.10.140.1040">
    <property type="match status" value="1"/>
</dbReference>
<dbReference type="KEGG" id="egl:EGR_06904"/>